<dbReference type="AlphaFoldDB" id="A0A923S9C8"/>
<sequence length="157" mass="17466">MTTDPPVRLARPEDAAEIAAMSRDLIERGLPWTWRPERVLKAIRHPETNVAVARVDDELAAFGIMEYLETDAYLALLAVAPSRQRTGLGTEIVGWLEASAIAAGARRIRVEARRDNVPARNFYNELGYHEVAIRRGRYSDGVDGVVLEKWLRGAGEG</sequence>
<dbReference type="InterPro" id="IPR050832">
    <property type="entry name" value="Bact_Acetyltransf"/>
</dbReference>
<reference evidence="4" key="1">
    <citation type="submission" date="2020-08" db="EMBL/GenBank/DDBJ databases">
        <title>Ramlibacter sp. USB13 16S ribosomal RNA gene genome sequencing and assembly.</title>
        <authorList>
            <person name="Kang M."/>
        </authorList>
    </citation>
    <scope>NUCLEOTIDE SEQUENCE</scope>
    <source>
        <strain evidence="4">USB13</strain>
    </source>
</reference>
<evidence type="ECO:0000256" key="1">
    <source>
        <dbReference type="ARBA" id="ARBA00022679"/>
    </source>
</evidence>
<dbReference type="InterPro" id="IPR000182">
    <property type="entry name" value="GNAT_dom"/>
</dbReference>
<evidence type="ECO:0000313" key="4">
    <source>
        <dbReference type="EMBL" id="MBC5781525.1"/>
    </source>
</evidence>
<evidence type="ECO:0000256" key="2">
    <source>
        <dbReference type="ARBA" id="ARBA00023315"/>
    </source>
</evidence>
<dbReference type="RefSeq" id="WP_187074280.1">
    <property type="nucleotide sequence ID" value="NZ_JACORT010000001.1"/>
</dbReference>
<accession>A0A923S9C8</accession>
<dbReference type="GO" id="GO:0016747">
    <property type="term" value="F:acyltransferase activity, transferring groups other than amino-acyl groups"/>
    <property type="evidence" value="ECO:0007669"/>
    <property type="project" value="InterPro"/>
</dbReference>
<dbReference type="PANTHER" id="PTHR43877">
    <property type="entry name" value="AMINOALKYLPHOSPHONATE N-ACETYLTRANSFERASE-RELATED-RELATED"/>
    <property type="match status" value="1"/>
</dbReference>
<evidence type="ECO:0000259" key="3">
    <source>
        <dbReference type="PROSITE" id="PS51186"/>
    </source>
</evidence>
<keyword evidence="5" id="KW-1185">Reference proteome</keyword>
<gene>
    <name evidence="4" type="ORF">H8N03_01130</name>
</gene>
<organism evidence="4 5">
    <name type="scientific">Ramlibacter cellulosilyticus</name>
    <dbReference type="NCBI Taxonomy" id="2764187"/>
    <lineage>
        <taxon>Bacteria</taxon>
        <taxon>Pseudomonadati</taxon>
        <taxon>Pseudomonadota</taxon>
        <taxon>Betaproteobacteria</taxon>
        <taxon>Burkholderiales</taxon>
        <taxon>Comamonadaceae</taxon>
        <taxon>Ramlibacter</taxon>
    </lineage>
</organism>
<dbReference type="PROSITE" id="PS51186">
    <property type="entry name" value="GNAT"/>
    <property type="match status" value="1"/>
</dbReference>
<dbReference type="Pfam" id="PF00583">
    <property type="entry name" value="Acetyltransf_1"/>
    <property type="match status" value="1"/>
</dbReference>
<keyword evidence="2" id="KW-0012">Acyltransferase</keyword>
<dbReference type="InterPro" id="IPR016181">
    <property type="entry name" value="Acyl_CoA_acyltransferase"/>
</dbReference>
<keyword evidence="1" id="KW-0808">Transferase</keyword>
<protein>
    <submittedName>
        <fullName evidence="4">GNAT family N-acetyltransferase</fullName>
    </submittedName>
</protein>
<proteinExistence type="predicted"/>
<dbReference type="Gene3D" id="3.40.630.30">
    <property type="match status" value="1"/>
</dbReference>
<feature type="domain" description="N-acetyltransferase" evidence="3">
    <location>
        <begin position="5"/>
        <end position="152"/>
    </location>
</feature>
<dbReference type="EMBL" id="JACORT010000001">
    <property type="protein sequence ID" value="MBC5781525.1"/>
    <property type="molecule type" value="Genomic_DNA"/>
</dbReference>
<comment type="caution">
    <text evidence="4">The sequence shown here is derived from an EMBL/GenBank/DDBJ whole genome shotgun (WGS) entry which is preliminary data.</text>
</comment>
<dbReference type="Proteomes" id="UP000608513">
    <property type="component" value="Unassembled WGS sequence"/>
</dbReference>
<evidence type="ECO:0000313" key="5">
    <source>
        <dbReference type="Proteomes" id="UP000608513"/>
    </source>
</evidence>
<name>A0A923S9C8_9BURK</name>
<dbReference type="CDD" id="cd04301">
    <property type="entry name" value="NAT_SF"/>
    <property type="match status" value="1"/>
</dbReference>
<dbReference type="SUPFAM" id="SSF55729">
    <property type="entry name" value="Acyl-CoA N-acyltransferases (Nat)"/>
    <property type="match status" value="1"/>
</dbReference>